<dbReference type="PANTHER" id="PTHR48022:SF2">
    <property type="entry name" value="PLASTIDIC GLUCOSE TRANSPORTER 4"/>
    <property type="match status" value="1"/>
</dbReference>
<proteinExistence type="inferred from homology"/>
<dbReference type="EMBL" id="BLKS01000001">
    <property type="protein sequence ID" value="GFG48720.1"/>
    <property type="molecule type" value="Genomic_DNA"/>
</dbReference>
<keyword evidence="3 6" id="KW-0812">Transmembrane</keyword>
<evidence type="ECO:0000256" key="1">
    <source>
        <dbReference type="ARBA" id="ARBA00004651"/>
    </source>
</evidence>
<gene>
    <name evidence="8" type="ORF">MAGR_01610</name>
</gene>
<dbReference type="PANTHER" id="PTHR48022">
    <property type="entry name" value="PLASTIDIC GLUCOSE TRANSPORTER 4"/>
    <property type="match status" value="1"/>
</dbReference>
<dbReference type="InterPro" id="IPR036259">
    <property type="entry name" value="MFS_trans_sf"/>
</dbReference>
<dbReference type="InterPro" id="IPR020846">
    <property type="entry name" value="MFS_dom"/>
</dbReference>
<keyword evidence="5 6" id="KW-0472">Membrane</keyword>
<protein>
    <recommendedName>
        <fullName evidence="7">Major facilitator superfamily (MFS) profile domain-containing protein</fullName>
    </recommendedName>
</protein>
<dbReference type="SUPFAM" id="SSF103473">
    <property type="entry name" value="MFS general substrate transporter"/>
    <property type="match status" value="1"/>
</dbReference>
<reference evidence="8 9" key="1">
    <citation type="journal article" date="2019" name="Emerg. Microbes Infect.">
        <title>Comprehensive subspecies identification of 175 nontuberculous mycobacteria species based on 7547 genomic profiles.</title>
        <authorList>
            <person name="Matsumoto Y."/>
            <person name="Kinjo T."/>
            <person name="Motooka D."/>
            <person name="Nabeya D."/>
            <person name="Jung N."/>
            <person name="Uechi K."/>
            <person name="Horii T."/>
            <person name="Iida T."/>
            <person name="Fujita J."/>
            <person name="Nakamura S."/>
        </authorList>
    </citation>
    <scope>NUCLEOTIDE SEQUENCE [LARGE SCALE GENOMIC DNA]</scope>
    <source>
        <strain evidence="8 9">JCM 6377</strain>
    </source>
</reference>
<evidence type="ECO:0000313" key="9">
    <source>
        <dbReference type="Proteomes" id="UP000465302"/>
    </source>
</evidence>
<dbReference type="InterPro" id="IPR005828">
    <property type="entry name" value="MFS_sugar_transport-like"/>
</dbReference>
<feature type="transmembrane region" description="Helical" evidence="6">
    <location>
        <begin position="12"/>
        <end position="31"/>
    </location>
</feature>
<dbReference type="PROSITE" id="PS50850">
    <property type="entry name" value="MFS"/>
    <property type="match status" value="1"/>
</dbReference>
<sequence length="318" mass="34355">MLLNTNILAIDLGWRLAFGIGAVFGLVILVVRRHVPESPRWLFIHGKEEEAERIVNQIEKQVGDETDESLPEPAGEPLKIRQRKAIPFREIAKVAFTKYPKRAVLGLALFIGQAFLYNGVTFNLGTLLSGFYDVASGMVPVFYALWAFSNFLGPIVLGRFFDTVGRKPMITLSYIGSAAVAALLAVVFVTETGGLWLFMVVLAVCFFLASAGASSAYLTVSEIFPLETRALAIAFFYAVGTGIGGITGPLLFGQLIESEVRALTMLSFLIGAAVMALAGLVEWVYGVKAEGQPLENLALPLTTADAAEDEAEREKAGQ</sequence>
<evidence type="ECO:0000256" key="3">
    <source>
        <dbReference type="ARBA" id="ARBA00022692"/>
    </source>
</evidence>
<dbReference type="Gene3D" id="1.20.1250.20">
    <property type="entry name" value="MFS general substrate transporter like domains"/>
    <property type="match status" value="1"/>
</dbReference>
<evidence type="ECO:0000256" key="4">
    <source>
        <dbReference type="ARBA" id="ARBA00022989"/>
    </source>
</evidence>
<keyword evidence="4 6" id="KW-1133">Transmembrane helix</keyword>
<feature type="transmembrane region" description="Helical" evidence="6">
    <location>
        <begin position="262"/>
        <end position="285"/>
    </location>
</feature>
<feature type="transmembrane region" description="Helical" evidence="6">
    <location>
        <begin position="230"/>
        <end position="256"/>
    </location>
</feature>
<accession>A0A7I9VTT8</accession>
<evidence type="ECO:0000256" key="2">
    <source>
        <dbReference type="ARBA" id="ARBA00010992"/>
    </source>
</evidence>
<evidence type="ECO:0000313" key="8">
    <source>
        <dbReference type="EMBL" id="GFG48720.1"/>
    </source>
</evidence>
<evidence type="ECO:0000256" key="5">
    <source>
        <dbReference type="ARBA" id="ARBA00023136"/>
    </source>
</evidence>
<dbReference type="InterPro" id="IPR050360">
    <property type="entry name" value="MFS_Sugar_Transporters"/>
</dbReference>
<evidence type="ECO:0000259" key="7">
    <source>
        <dbReference type="PROSITE" id="PS50850"/>
    </source>
</evidence>
<dbReference type="Proteomes" id="UP000465302">
    <property type="component" value="Unassembled WGS sequence"/>
</dbReference>
<comment type="similarity">
    <text evidence="2">Belongs to the major facilitator superfamily. Sugar transporter (TC 2.A.1.1) family.</text>
</comment>
<evidence type="ECO:0000256" key="6">
    <source>
        <dbReference type="SAM" id="Phobius"/>
    </source>
</evidence>
<feature type="transmembrane region" description="Helical" evidence="6">
    <location>
        <begin position="195"/>
        <end position="218"/>
    </location>
</feature>
<feature type="domain" description="Major facilitator superfamily (MFS) profile" evidence="7">
    <location>
        <begin position="1"/>
        <end position="290"/>
    </location>
</feature>
<dbReference type="GO" id="GO:0005886">
    <property type="term" value="C:plasma membrane"/>
    <property type="evidence" value="ECO:0007669"/>
    <property type="project" value="UniProtKB-SubCell"/>
</dbReference>
<organism evidence="8 9">
    <name type="scientific">Mycolicibacterium agri</name>
    <name type="common">Mycobacterium agri</name>
    <dbReference type="NCBI Taxonomy" id="36811"/>
    <lineage>
        <taxon>Bacteria</taxon>
        <taxon>Bacillati</taxon>
        <taxon>Actinomycetota</taxon>
        <taxon>Actinomycetes</taxon>
        <taxon>Mycobacteriales</taxon>
        <taxon>Mycobacteriaceae</taxon>
        <taxon>Mycolicibacterium</taxon>
    </lineage>
</organism>
<feature type="transmembrane region" description="Helical" evidence="6">
    <location>
        <begin position="169"/>
        <end position="189"/>
    </location>
</feature>
<dbReference type="GO" id="GO:0005351">
    <property type="term" value="F:carbohydrate:proton symporter activity"/>
    <property type="evidence" value="ECO:0007669"/>
    <property type="project" value="TreeGrafter"/>
</dbReference>
<name>A0A7I9VTT8_MYCAG</name>
<feature type="transmembrane region" description="Helical" evidence="6">
    <location>
        <begin position="103"/>
        <end position="120"/>
    </location>
</feature>
<feature type="transmembrane region" description="Helical" evidence="6">
    <location>
        <begin position="140"/>
        <end position="157"/>
    </location>
</feature>
<dbReference type="AlphaFoldDB" id="A0A7I9VTT8"/>
<comment type="subcellular location">
    <subcellularLocation>
        <location evidence="1">Cell membrane</location>
        <topology evidence="1">Multi-pass membrane protein</topology>
    </subcellularLocation>
</comment>
<dbReference type="Pfam" id="PF00083">
    <property type="entry name" value="Sugar_tr"/>
    <property type="match status" value="1"/>
</dbReference>
<comment type="caution">
    <text evidence="8">The sequence shown here is derived from an EMBL/GenBank/DDBJ whole genome shotgun (WGS) entry which is preliminary data.</text>
</comment>